<organism evidence="1 2">
    <name type="scientific">Blautia obeum</name>
    <dbReference type="NCBI Taxonomy" id="40520"/>
    <lineage>
        <taxon>Bacteria</taxon>
        <taxon>Bacillati</taxon>
        <taxon>Bacillota</taxon>
        <taxon>Clostridia</taxon>
        <taxon>Lachnospirales</taxon>
        <taxon>Lachnospiraceae</taxon>
        <taxon>Blautia</taxon>
    </lineage>
</organism>
<dbReference type="Proteomes" id="UP000095762">
    <property type="component" value="Unassembled WGS sequence"/>
</dbReference>
<reference evidence="1 2" key="1">
    <citation type="submission" date="2015-09" db="EMBL/GenBank/DDBJ databases">
        <authorList>
            <consortium name="Pathogen Informatics"/>
        </authorList>
    </citation>
    <scope>NUCLEOTIDE SEQUENCE [LARGE SCALE GENOMIC DNA]</scope>
    <source>
        <strain evidence="1 2">2789STDY5834957</strain>
    </source>
</reference>
<name>A0A174QGS3_9FIRM</name>
<dbReference type="AlphaFoldDB" id="A0A174QGS3"/>
<evidence type="ECO:0000313" key="1">
    <source>
        <dbReference type="EMBL" id="CUP70168.1"/>
    </source>
</evidence>
<accession>A0A174QGS3</accession>
<evidence type="ECO:0000313" key="2">
    <source>
        <dbReference type="Proteomes" id="UP000095762"/>
    </source>
</evidence>
<sequence length="62" mass="6839">MGDKRPYKPRKPGAGRKPLKPSYDAAAILQEQMEAAVALYTNNSLQTIADILSLNPSRCESY</sequence>
<dbReference type="EMBL" id="CZBP01000003">
    <property type="protein sequence ID" value="CUP70168.1"/>
    <property type="molecule type" value="Genomic_DNA"/>
</dbReference>
<gene>
    <name evidence="1" type="ORF">ERS852569_00457</name>
</gene>
<protein>
    <submittedName>
        <fullName evidence="1">Uncharacterized protein</fullName>
    </submittedName>
</protein>
<proteinExistence type="predicted"/>
<dbReference type="RefSeq" id="WP_055059377.1">
    <property type="nucleotide sequence ID" value="NZ_CZBP01000003.1"/>
</dbReference>